<dbReference type="EMBL" id="JAAMPC010000015">
    <property type="protein sequence ID" value="KAG2259135.1"/>
    <property type="molecule type" value="Genomic_DNA"/>
</dbReference>
<accession>A0A8X7PXV7</accession>
<sequence length="347" mass="38864">MKSSNLRPASKLPVKLEIVEDFLEEENGPANKRSKVWSNGTSVSLIPPNLLDEPSPLGLSLRKSPSLQDLIQMRLSQSVKKETIANASSLVGTVEKLKASNFPATLRRIGQWEYKSRYEGDLVAKCYFAKHKLVWEVLEQGLKSKIEIQWSDIMALKASCPEDEPGTLTIVLARRPLFYRETNPQPRKHTLWQATSDFTDVMDARAIEGGVGARNWNQIHQSISMSDFLALLSDQANCENNPEFEDMKQLLLSDAQAETSDEKCVMSKVNSFYNLLQTAANDGKEIGLDNNNNNKRYNKTEEGGIVLDHASSSMSRKDSFSDLLAHLPRITSLPKFLFNISEEDGDA</sequence>
<dbReference type="PANTHER" id="PTHR33494:SF27">
    <property type="entry name" value="ATP-DEPENDENT DNA HELICASE"/>
    <property type="match status" value="1"/>
</dbReference>
<reference evidence="2 3" key="1">
    <citation type="submission" date="2020-02" db="EMBL/GenBank/DDBJ databases">
        <authorList>
            <person name="Ma Q."/>
            <person name="Huang Y."/>
            <person name="Song X."/>
            <person name="Pei D."/>
        </authorList>
    </citation>
    <scope>NUCLEOTIDE SEQUENCE [LARGE SCALE GENOMIC DNA]</scope>
    <source>
        <strain evidence="2">Sxm20200214</strain>
        <tissue evidence="2">Leaf</tissue>
    </source>
</reference>
<name>A0A8X7PXV7_BRACI</name>
<evidence type="ECO:0000313" key="3">
    <source>
        <dbReference type="Proteomes" id="UP000886595"/>
    </source>
</evidence>
<dbReference type="AlphaFoldDB" id="A0A8X7PXV7"/>
<dbReference type="Proteomes" id="UP000886595">
    <property type="component" value="Unassembled WGS sequence"/>
</dbReference>
<comment type="caution">
    <text evidence="2">The sequence shown here is derived from an EMBL/GenBank/DDBJ whole genome shotgun (WGS) entry which is preliminary data.</text>
</comment>
<keyword evidence="3" id="KW-1185">Reference proteome</keyword>
<organism evidence="2 3">
    <name type="scientific">Brassica carinata</name>
    <name type="common">Ethiopian mustard</name>
    <name type="synonym">Abyssinian cabbage</name>
    <dbReference type="NCBI Taxonomy" id="52824"/>
    <lineage>
        <taxon>Eukaryota</taxon>
        <taxon>Viridiplantae</taxon>
        <taxon>Streptophyta</taxon>
        <taxon>Embryophyta</taxon>
        <taxon>Tracheophyta</taxon>
        <taxon>Spermatophyta</taxon>
        <taxon>Magnoliopsida</taxon>
        <taxon>eudicotyledons</taxon>
        <taxon>Gunneridae</taxon>
        <taxon>Pentapetalae</taxon>
        <taxon>rosids</taxon>
        <taxon>malvids</taxon>
        <taxon>Brassicales</taxon>
        <taxon>Brassicaceae</taxon>
        <taxon>Brassiceae</taxon>
        <taxon>Brassica</taxon>
    </lineage>
</organism>
<dbReference type="InterPro" id="IPR057939">
    <property type="entry name" value="TRF2_HOY1_PH"/>
</dbReference>
<gene>
    <name evidence="2" type="ORF">Bca52824_078429</name>
</gene>
<evidence type="ECO:0000259" key="1">
    <source>
        <dbReference type="Pfam" id="PF24818"/>
    </source>
</evidence>
<evidence type="ECO:0000313" key="2">
    <source>
        <dbReference type="EMBL" id="KAG2259135.1"/>
    </source>
</evidence>
<protein>
    <recommendedName>
        <fullName evidence="1">TRF2/HOY1 PH-like domain-containing protein</fullName>
    </recommendedName>
</protein>
<proteinExistence type="predicted"/>
<feature type="domain" description="TRF2/HOY1 PH-like" evidence="1">
    <location>
        <begin position="101"/>
        <end position="200"/>
    </location>
</feature>
<dbReference type="OrthoDB" id="1516808at2759"/>
<dbReference type="Pfam" id="PF24818">
    <property type="entry name" value="PH_TRF2_HOY1"/>
    <property type="match status" value="1"/>
</dbReference>
<dbReference type="PANTHER" id="PTHR33494">
    <property type="entry name" value="OS02G0793800 PROTEIN"/>
    <property type="match status" value="1"/>
</dbReference>